<feature type="compositionally biased region" description="Polar residues" evidence="1">
    <location>
        <begin position="591"/>
        <end position="616"/>
    </location>
</feature>
<dbReference type="AlphaFoldDB" id="A0A1M2VCI9"/>
<accession>A0A1M2VCI9</accession>
<feature type="compositionally biased region" description="Low complexity" evidence="1">
    <location>
        <begin position="455"/>
        <end position="477"/>
    </location>
</feature>
<evidence type="ECO:0000313" key="2">
    <source>
        <dbReference type="EMBL" id="OJT05275.1"/>
    </source>
</evidence>
<organism evidence="2 3">
    <name type="scientific">Trametes pubescens</name>
    <name type="common">White-rot fungus</name>
    <dbReference type="NCBI Taxonomy" id="154538"/>
    <lineage>
        <taxon>Eukaryota</taxon>
        <taxon>Fungi</taxon>
        <taxon>Dikarya</taxon>
        <taxon>Basidiomycota</taxon>
        <taxon>Agaricomycotina</taxon>
        <taxon>Agaricomycetes</taxon>
        <taxon>Polyporales</taxon>
        <taxon>Polyporaceae</taxon>
        <taxon>Trametes</taxon>
    </lineage>
</organism>
<dbReference type="Proteomes" id="UP000184267">
    <property type="component" value="Unassembled WGS sequence"/>
</dbReference>
<feature type="compositionally biased region" description="Basic and acidic residues" evidence="1">
    <location>
        <begin position="506"/>
        <end position="529"/>
    </location>
</feature>
<dbReference type="STRING" id="154538.A0A1M2VCI9"/>
<protein>
    <submittedName>
        <fullName evidence="2">Uncharacterized protein</fullName>
    </submittedName>
</protein>
<feature type="compositionally biased region" description="Pro residues" evidence="1">
    <location>
        <begin position="295"/>
        <end position="307"/>
    </location>
</feature>
<reference evidence="2 3" key="1">
    <citation type="submission" date="2016-10" db="EMBL/GenBank/DDBJ databases">
        <title>Genome sequence of the basidiomycete white-rot fungus Trametes pubescens.</title>
        <authorList>
            <person name="Makela M.R."/>
            <person name="Granchi Z."/>
            <person name="Peng M."/>
            <person name="De Vries R.P."/>
            <person name="Grigoriev I."/>
            <person name="Riley R."/>
            <person name="Hilden K."/>
        </authorList>
    </citation>
    <scope>NUCLEOTIDE SEQUENCE [LARGE SCALE GENOMIC DNA]</scope>
    <source>
        <strain evidence="2 3">FBCC735</strain>
    </source>
</reference>
<dbReference type="OMA" id="KFADKEC"/>
<feature type="compositionally biased region" description="Low complexity" evidence="1">
    <location>
        <begin position="378"/>
        <end position="388"/>
    </location>
</feature>
<feature type="region of interest" description="Disordered" evidence="1">
    <location>
        <begin position="664"/>
        <end position="767"/>
    </location>
</feature>
<gene>
    <name evidence="2" type="ORF">TRAPUB_3939</name>
</gene>
<keyword evidence="3" id="KW-1185">Reference proteome</keyword>
<feature type="compositionally biased region" description="Polar residues" evidence="1">
    <location>
        <begin position="396"/>
        <end position="407"/>
    </location>
</feature>
<feature type="compositionally biased region" description="Pro residues" evidence="1">
    <location>
        <begin position="352"/>
        <end position="362"/>
    </location>
</feature>
<feature type="compositionally biased region" description="Basic and acidic residues" evidence="1">
    <location>
        <begin position="314"/>
        <end position="340"/>
    </location>
</feature>
<proteinExistence type="predicted"/>
<feature type="region of interest" description="Disordered" evidence="1">
    <location>
        <begin position="784"/>
        <end position="806"/>
    </location>
</feature>
<name>A0A1M2VCI9_TRAPU</name>
<feature type="compositionally biased region" description="Polar residues" evidence="1">
    <location>
        <begin position="709"/>
        <end position="728"/>
    </location>
</feature>
<evidence type="ECO:0000256" key="1">
    <source>
        <dbReference type="SAM" id="MobiDB-lite"/>
    </source>
</evidence>
<feature type="compositionally biased region" description="Basic and acidic residues" evidence="1">
    <location>
        <begin position="249"/>
        <end position="261"/>
    </location>
</feature>
<comment type="caution">
    <text evidence="2">The sequence shown here is derived from an EMBL/GenBank/DDBJ whole genome shotgun (WGS) entry which is preliminary data.</text>
</comment>
<feature type="region of interest" description="Disordered" evidence="1">
    <location>
        <begin position="222"/>
        <end position="650"/>
    </location>
</feature>
<feature type="compositionally biased region" description="Basic and acidic residues" evidence="1">
    <location>
        <begin position="439"/>
        <end position="448"/>
    </location>
</feature>
<sequence>MASSATPLAERAEVHKSCKTLESVVNILNDYCEAANAIVQLQKKLAKALREAASPKCVSEIPANALNASATIFEAMAEVDAKFAKYADKECDTVSGEVKKWFKKLAKEERLHDEKIASANQRIKQAGQVYERKAKKNPRDAAEEHTRYINLLSTLGPEVNREKYNHALLVTQKHSATMYNLASGFSRVADAEWGRSCESVRRFSPTVGPLGQWKALCEGGWSGAMPTDLPDVNGTKEESEVPSSPSGTNDHDSGQFEEPARDLAPPSSDKPAPQYSSRNASEQESTSRAVTPGQSPVPPPQYFPPTPAGDQPNPDDRSFQGSTKETEDRTSVADTEERKGHSSTLASLAAFPSPPTHFPLPPLGGSKFTPTQETHSELSQGSQSSSGLAPFPRLTESPTPESVSTPALTDDSRSPPTPRTELFTPPPFATSQFPTGAPSHDKNSRDLPAHSVPSAPQSQAPYTQTTPTPSQSSSASYHQEPTPSERLPTLSESPINQTPPTPGAYRRGDYADDAEFGVRRSADISRPRAAEPSLTRVVERSDTGKSQGSVVAALRDRYARTGGGPSSPPPRELPRLPTSVTSLAHRYEPTAGTSNLPRQTTGSPTQERTRMSSDNYSRMPEPTSPPRDPHASSSTARYQSVPPTPTSDEIAMRRQRIEELEELELRERDLELRMKEREIDQRARELERERQQLLNVRGTRTDGYVSDGSRATSGPRLSTTQRPSIDTRYSSSYSQSSTNLVPPSQGLSSRQPSSQPSSPNLQPPSDHAPYCGCESCSASKYKTRDLLPRRDSRPTEPPLALRPEKPKGGWIRRLSMPVVSNAFSLDSKKNASNVGIAGGPGYRNSLAFDEDGRLQTDVTGGIRNRSSTNASEFAIIHLQQFVMVEEKLSS</sequence>
<evidence type="ECO:0000313" key="3">
    <source>
        <dbReference type="Proteomes" id="UP000184267"/>
    </source>
</evidence>
<feature type="compositionally biased region" description="Basic and acidic residues" evidence="1">
    <location>
        <begin position="664"/>
        <end position="691"/>
    </location>
</feature>
<dbReference type="EMBL" id="MNAD01001474">
    <property type="protein sequence ID" value="OJT05275.1"/>
    <property type="molecule type" value="Genomic_DNA"/>
</dbReference>
<feature type="compositionally biased region" description="Low complexity" evidence="1">
    <location>
        <begin position="729"/>
        <end position="765"/>
    </location>
</feature>
<feature type="compositionally biased region" description="Polar residues" evidence="1">
    <location>
        <begin position="274"/>
        <end position="288"/>
    </location>
</feature>
<feature type="compositionally biased region" description="Basic and acidic residues" evidence="1">
    <location>
        <begin position="784"/>
        <end position="794"/>
    </location>
</feature>
<dbReference type="OrthoDB" id="2450055at2759"/>